<dbReference type="Proteomes" id="UP000001312">
    <property type="component" value="Unassembled WGS sequence"/>
</dbReference>
<protein>
    <submittedName>
        <fullName evidence="1">Uncharacterized protein</fullName>
    </submittedName>
</protein>
<proteinExistence type="predicted"/>
<dbReference type="GeneID" id="5486064"/>
<accession>A7ETY4</accession>
<evidence type="ECO:0000313" key="2">
    <source>
        <dbReference type="Proteomes" id="UP000001312"/>
    </source>
</evidence>
<evidence type="ECO:0000313" key="1">
    <source>
        <dbReference type="EMBL" id="EDN92926.1"/>
    </source>
</evidence>
<dbReference type="EMBL" id="CH476632">
    <property type="protein sequence ID" value="EDN92926.1"/>
    <property type="molecule type" value="Genomic_DNA"/>
</dbReference>
<organism evidence="1 2">
    <name type="scientific">Sclerotinia sclerotiorum (strain ATCC 18683 / 1980 / Ss-1)</name>
    <name type="common">White mold</name>
    <name type="synonym">Whetzelinia sclerotiorum</name>
    <dbReference type="NCBI Taxonomy" id="665079"/>
    <lineage>
        <taxon>Eukaryota</taxon>
        <taxon>Fungi</taxon>
        <taxon>Dikarya</taxon>
        <taxon>Ascomycota</taxon>
        <taxon>Pezizomycotina</taxon>
        <taxon>Leotiomycetes</taxon>
        <taxon>Helotiales</taxon>
        <taxon>Sclerotiniaceae</taxon>
        <taxon>Sclerotinia</taxon>
    </lineage>
</organism>
<dbReference type="InParanoid" id="A7ETY4"/>
<gene>
    <name evidence="1" type="ORF">SS1G_08791</name>
</gene>
<dbReference type="RefSeq" id="XP_001590027.1">
    <property type="nucleotide sequence ID" value="XM_001589977.1"/>
</dbReference>
<keyword evidence="2" id="KW-1185">Reference proteome</keyword>
<reference evidence="2" key="1">
    <citation type="journal article" date="2011" name="PLoS Genet.">
        <title>Genomic analysis of the necrotrophic fungal pathogens Sclerotinia sclerotiorum and Botrytis cinerea.</title>
        <authorList>
            <person name="Amselem J."/>
            <person name="Cuomo C.A."/>
            <person name="van Kan J.A."/>
            <person name="Viaud M."/>
            <person name="Benito E.P."/>
            <person name="Couloux A."/>
            <person name="Coutinho P.M."/>
            <person name="de Vries R.P."/>
            <person name="Dyer P.S."/>
            <person name="Fillinger S."/>
            <person name="Fournier E."/>
            <person name="Gout L."/>
            <person name="Hahn M."/>
            <person name="Kohn L."/>
            <person name="Lapalu N."/>
            <person name="Plummer K.M."/>
            <person name="Pradier J.M."/>
            <person name="Quevillon E."/>
            <person name="Sharon A."/>
            <person name="Simon A."/>
            <person name="ten Have A."/>
            <person name="Tudzynski B."/>
            <person name="Tudzynski P."/>
            <person name="Wincker P."/>
            <person name="Andrew M."/>
            <person name="Anthouard V."/>
            <person name="Beever R.E."/>
            <person name="Beffa R."/>
            <person name="Benoit I."/>
            <person name="Bouzid O."/>
            <person name="Brault B."/>
            <person name="Chen Z."/>
            <person name="Choquer M."/>
            <person name="Collemare J."/>
            <person name="Cotton P."/>
            <person name="Danchin E.G."/>
            <person name="Da Silva C."/>
            <person name="Gautier A."/>
            <person name="Giraud C."/>
            <person name="Giraud T."/>
            <person name="Gonzalez C."/>
            <person name="Grossetete S."/>
            <person name="Guldener U."/>
            <person name="Henrissat B."/>
            <person name="Howlett B.J."/>
            <person name="Kodira C."/>
            <person name="Kretschmer M."/>
            <person name="Lappartient A."/>
            <person name="Leroch M."/>
            <person name="Levis C."/>
            <person name="Mauceli E."/>
            <person name="Neuveglise C."/>
            <person name="Oeser B."/>
            <person name="Pearson M."/>
            <person name="Poulain J."/>
            <person name="Poussereau N."/>
            <person name="Quesneville H."/>
            <person name="Rascle C."/>
            <person name="Schumacher J."/>
            <person name="Segurens B."/>
            <person name="Sexton A."/>
            <person name="Silva E."/>
            <person name="Sirven C."/>
            <person name="Soanes D.M."/>
            <person name="Talbot N.J."/>
            <person name="Templeton M."/>
            <person name="Yandava C."/>
            <person name="Yarden O."/>
            <person name="Zeng Q."/>
            <person name="Rollins J.A."/>
            <person name="Lebrun M.H."/>
            <person name="Dickman M."/>
        </authorList>
    </citation>
    <scope>NUCLEOTIDE SEQUENCE [LARGE SCALE GENOMIC DNA]</scope>
    <source>
        <strain evidence="2">ATCC 18683 / 1980 / Ss-1</strain>
    </source>
</reference>
<dbReference type="AlphaFoldDB" id="A7ETY4"/>
<dbReference type="KEGG" id="ssl:SS1G_08791"/>
<sequence>MAMGTHRLYTDIRLRSGISKIKDNRINMKPCQCLEFLEENALKDKKWCTFDHEMRFSCRQIIVANKKRRREYTVISSKEPVYEGC</sequence>
<name>A7ETY4_SCLS1</name>